<dbReference type="GO" id="GO:0000160">
    <property type="term" value="P:phosphorelay signal transduction system"/>
    <property type="evidence" value="ECO:0007669"/>
    <property type="project" value="InterPro"/>
</dbReference>
<organism evidence="3 4">
    <name type="scientific">Apibacter mensalis</name>
    <dbReference type="NCBI Taxonomy" id="1586267"/>
    <lineage>
        <taxon>Bacteria</taxon>
        <taxon>Pseudomonadati</taxon>
        <taxon>Bacteroidota</taxon>
        <taxon>Flavobacteriia</taxon>
        <taxon>Flavobacteriales</taxon>
        <taxon>Weeksellaceae</taxon>
        <taxon>Apibacter</taxon>
    </lineage>
</organism>
<accession>A0A0X3ARQ6</accession>
<evidence type="ECO:0000313" key="3">
    <source>
        <dbReference type="EMBL" id="CVK17081.1"/>
    </source>
</evidence>
<dbReference type="RefSeq" id="WP_055426254.1">
    <property type="nucleotide sequence ID" value="NZ_FCOR01000015.1"/>
</dbReference>
<dbReference type="InterPro" id="IPR001789">
    <property type="entry name" value="Sig_transdc_resp-reg_receiver"/>
</dbReference>
<dbReference type="Gene3D" id="3.40.50.2300">
    <property type="match status" value="1"/>
</dbReference>
<sequence length="217" mass="24987">MFEKILIAENFSNDNFAVKKIVEELNVSHIDQANYCDDAISKIRKSFSDNLPYELLITDLSFDSIQEHIITSGEELIKVVKEEFPDLKIIVFSIENRQPVINSFFEKYNIDAFITRGADCSQELKKAIENVYENKIYLYTNKSQKGGLFEFTNNDLELVRLLSVGMNVPEISVKFKTDKVYPNSESYLNKRLVSIRQHAGAATTLHLLTLFSDWNLI</sequence>
<feature type="modified residue" description="4-aspartylphosphate" evidence="1">
    <location>
        <position position="59"/>
    </location>
</feature>
<feature type="domain" description="Response regulatory" evidence="2">
    <location>
        <begin position="4"/>
        <end position="131"/>
    </location>
</feature>
<dbReference type="SUPFAM" id="SSF52172">
    <property type="entry name" value="CheY-like"/>
    <property type="match status" value="1"/>
</dbReference>
<dbReference type="InterPro" id="IPR011006">
    <property type="entry name" value="CheY-like_superfamily"/>
</dbReference>
<evidence type="ECO:0000313" key="4">
    <source>
        <dbReference type="Proteomes" id="UP000182761"/>
    </source>
</evidence>
<keyword evidence="4" id="KW-1185">Reference proteome</keyword>
<dbReference type="STRING" id="1586267.GCA_001418685_01950"/>
<keyword evidence="3" id="KW-0238">DNA-binding</keyword>
<name>A0A0X3ARQ6_9FLAO</name>
<evidence type="ECO:0000256" key="1">
    <source>
        <dbReference type="PROSITE-ProRule" id="PRU00169"/>
    </source>
</evidence>
<keyword evidence="1" id="KW-0597">Phosphoprotein</keyword>
<dbReference type="AlphaFoldDB" id="A0A0X3ARQ6"/>
<reference evidence="3 4" key="1">
    <citation type="submission" date="2016-01" db="EMBL/GenBank/DDBJ databases">
        <authorList>
            <person name="McClelland M."/>
            <person name="Jain A."/>
            <person name="Saraogi P."/>
            <person name="Mendelson R."/>
            <person name="Westerman R."/>
            <person name="SanMiguel P."/>
            <person name="Csonka L."/>
        </authorList>
    </citation>
    <scope>NUCLEOTIDE SEQUENCE [LARGE SCALE GENOMIC DNA]</scope>
    <source>
        <strain evidence="3 4">R-53146</strain>
    </source>
</reference>
<dbReference type="OrthoDB" id="659223at2"/>
<dbReference type="GO" id="GO:0003677">
    <property type="term" value="F:DNA binding"/>
    <property type="evidence" value="ECO:0007669"/>
    <property type="project" value="UniProtKB-KW"/>
</dbReference>
<dbReference type="EMBL" id="FCOR01000015">
    <property type="protein sequence ID" value="CVK17081.1"/>
    <property type="molecule type" value="Genomic_DNA"/>
</dbReference>
<gene>
    <name evidence="3" type="ORF">Ga0061079_11547</name>
</gene>
<evidence type="ECO:0000259" key="2">
    <source>
        <dbReference type="PROSITE" id="PS50110"/>
    </source>
</evidence>
<dbReference type="PROSITE" id="PS50110">
    <property type="entry name" value="RESPONSE_REGULATORY"/>
    <property type="match status" value="1"/>
</dbReference>
<protein>
    <submittedName>
        <fullName evidence="3">DNA-binding response regulator, NarL/FixJ family, contains REC and HTH domains</fullName>
    </submittedName>
</protein>
<dbReference type="Proteomes" id="UP000182761">
    <property type="component" value="Unassembled WGS sequence"/>
</dbReference>
<proteinExistence type="predicted"/>